<evidence type="ECO:0000256" key="11">
    <source>
        <dbReference type="ARBA" id="ARBA00023136"/>
    </source>
</evidence>
<organism evidence="15 16">
    <name type="scientific">Pseudomonas oryzihabitans</name>
    <dbReference type="NCBI Taxonomy" id="47885"/>
    <lineage>
        <taxon>Bacteria</taxon>
        <taxon>Pseudomonadati</taxon>
        <taxon>Pseudomonadota</taxon>
        <taxon>Gammaproteobacteria</taxon>
        <taxon>Pseudomonadales</taxon>
        <taxon>Pseudomonadaceae</taxon>
        <taxon>Pseudomonas</taxon>
    </lineage>
</organism>
<dbReference type="SUPFAM" id="SSF81464">
    <property type="entry name" value="Cytochrome c oxidase subunit II-like, transmembrane region"/>
    <property type="match status" value="1"/>
</dbReference>
<dbReference type="InterPro" id="IPR036257">
    <property type="entry name" value="Cyt_c_oxidase_su2_TM_sf"/>
</dbReference>
<dbReference type="AlphaFoldDB" id="A0A0U4HGH8"/>
<comment type="subcellular location">
    <subcellularLocation>
        <location evidence="1">Cell membrane</location>
        <topology evidence="1">Multi-pass membrane protein</topology>
    </subcellularLocation>
</comment>
<dbReference type="Gene3D" id="1.10.287.90">
    <property type="match status" value="1"/>
</dbReference>
<evidence type="ECO:0000259" key="14">
    <source>
        <dbReference type="PROSITE" id="PS50999"/>
    </source>
</evidence>
<evidence type="ECO:0000256" key="8">
    <source>
        <dbReference type="ARBA" id="ARBA00022982"/>
    </source>
</evidence>
<gene>
    <name evidence="15" type="ORF">APT59_12250</name>
</gene>
<dbReference type="PROSITE" id="PS50999">
    <property type="entry name" value="COX2_TM"/>
    <property type="match status" value="1"/>
</dbReference>
<dbReference type="InterPro" id="IPR002429">
    <property type="entry name" value="CcO_II-like_C"/>
</dbReference>
<keyword evidence="9 12" id="KW-1133">Transmembrane helix</keyword>
<keyword evidence="6 12" id="KW-0812">Transmembrane</keyword>
<reference evidence="15 16" key="1">
    <citation type="submission" date="2016-01" db="EMBL/GenBank/DDBJ databases">
        <title>Annotation of Pseudomonas oryzihabitans USDA-ARS-USMARC-56511.</title>
        <authorList>
            <person name="Harhay G.P."/>
            <person name="Harhay D.M."/>
            <person name="Smith T.P.L."/>
            <person name="Bono J.L."/>
            <person name="Heaton M.P."/>
            <person name="Clawson M.L."/>
            <person name="Chitko-Mckown C.G."/>
            <person name="Capik S.F."/>
            <person name="DeDonder K.D."/>
            <person name="Apley M.D."/>
            <person name="Lubbers B.V."/>
            <person name="White B.J."/>
            <person name="Larson R.L."/>
        </authorList>
    </citation>
    <scope>NUCLEOTIDE SEQUENCE [LARGE SCALE GENOMIC DNA]</scope>
    <source>
        <strain evidence="15 16">USDA-ARS-USMARC-56511</strain>
    </source>
</reference>
<dbReference type="GO" id="GO:0005886">
    <property type="term" value="C:plasma membrane"/>
    <property type="evidence" value="ECO:0007669"/>
    <property type="project" value="UniProtKB-SubCell"/>
</dbReference>
<dbReference type="RefSeq" id="WP_059315096.1">
    <property type="nucleotide sequence ID" value="NZ_CP013987.1"/>
</dbReference>
<dbReference type="PANTHER" id="PTHR22888:SF18">
    <property type="entry name" value="CYTOCHROME BO(3) UBIQUINOL OXIDASE SUBUNIT 2"/>
    <property type="match status" value="1"/>
</dbReference>
<evidence type="ECO:0000313" key="15">
    <source>
        <dbReference type="EMBL" id="ALZ84922.1"/>
    </source>
</evidence>
<name>A0A0U4HGH8_9PSED</name>
<protein>
    <submittedName>
        <fullName evidence="15">Cytochrome ubiquinol oxidase subunit II</fullName>
    </submittedName>
</protein>
<dbReference type="SUPFAM" id="SSF49503">
    <property type="entry name" value="Cupredoxins"/>
    <property type="match status" value="1"/>
</dbReference>
<dbReference type="InterPro" id="IPR034227">
    <property type="entry name" value="CuRO_UO_II"/>
</dbReference>
<evidence type="ECO:0000256" key="1">
    <source>
        <dbReference type="ARBA" id="ARBA00004651"/>
    </source>
</evidence>
<dbReference type="GO" id="GO:0004129">
    <property type="term" value="F:cytochrome-c oxidase activity"/>
    <property type="evidence" value="ECO:0007669"/>
    <property type="project" value="InterPro"/>
</dbReference>
<dbReference type="InterPro" id="IPR045187">
    <property type="entry name" value="CcO_II"/>
</dbReference>
<feature type="domain" description="Cytochrome oxidase subunit II copper A binding" evidence="13">
    <location>
        <begin position="141"/>
        <end position="253"/>
    </location>
</feature>
<dbReference type="PANTHER" id="PTHR22888">
    <property type="entry name" value="CYTOCHROME C OXIDASE, SUBUNIT II"/>
    <property type="match status" value="1"/>
</dbReference>
<dbReference type="InterPro" id="IPR011759">
    <property type="entry name" value="Cyt_c_oxidase_su2_TM_dom"/>
</dbReference>
<evidence type="ECO:0000256" key="10">
    <source>
        <dbReference type="ARBA" id="ARBA00023002"/>
    </source>
</evidence>
<evidence type="ECO:0000256" key="6">
    <source>
        <dbReference type="ARBA" id="ARBA00022692"/>
    </source>
</evidence>
<proteinExistence type="inferred from homology"/>
<keyword evidence="3" id="KW-0813">Transport</keyword>
<dbReference type="CDD" id="cd04212">
    <property type="entry name" value="CuRO_UO_II"/>
    <property type="match status" value="1"/>
</dbReference>
<dbReference type="PROSITE" id="PS50857">
    <property type="entry name" value="COX2_CUA"/>
    <property type="match status" value="1"/>
</dbReference>
<dbReference type="GO" id="GO:0005507">
    <property type="term" value="F:copper ion binding"/>
    <property type="evidence" value="ECO:0007669"/>
    <property type="project" value="InterPro"/>
</dbReference>
<dbReference type="KEGG" id="por:APT59_12250"/>
<dbReference type="EMBL" id="CP013987">
    <property type="protein sequence ID" value="ALZ84922.1"/>
    <property type="molecule type" value="Genomic_DNA"/>
</dbReference>
<evidence type="ECO:0000256" key="2">
    <source>
        <dbReference type="ARBA" id="ARBA00007866"/>
    </source>
</evidence>
<evidence type="ECO:0000256" key="5">
    <source>
        <dbReference type="ARBA" id="ARBA00022660"/>
    </source>
</evidence>
<evidence type="ECO:0000256" key="7">
    <source>
        <dbReference type="ARBA" id="ARBA00022729"/>
    </source>
</evidence>
<evidence type="ECO:0000256" key="12">
    <source>
        <dbReference type="SAM" id="Phobius"/>
    </source>
</evidence>
<feature type="transmembrane region" description="Helical" evidence="12">
    <location>
        <begin position="63"/>
        <end position="83"/>
    </location>
</feature>
<keyword evidence="11 12" id="KW-0472">Membrane</keyword>
<sequence length="313" mass="34705">MSLARLPRPALRLPTLKGGQPLPFRLAATLVVATLLAGCSPLQHGFLVPAGLAASGERDLLQWIVGLALVVVLPVILLTPLIVWRYRHGNDRAAYRPRWEFSWLLDIFAWGVPALIVVALAFLVWTRTHSLDPYRSPTPSVAPLEVQVIGLDWKWLFLYPEQGIASVNELVLPAGRPVQLKLTSDTVMQSLLLPRLGGQIYAMAGMQTQRYLQIPAPGQFEGRNAQYSGKGFQDQHFPIRVLGEADFQAWIQRVGQAREALDCAHYQVLARPGTLEQAAELRLTQPALFAWVLARYRQDPVPACDTFTGAAHD</sequence>
<evidence type="ECO:0000313" key="16">
    <source>
        <dbReference type="Proteomes" id="UP000064137"/>
    </source>
</evidence>
<comment type="similarity">
    <text evidence="2">Belongs to the cytochrome c oxidase subunit 2 family.</text>
</comment>
<dbReference type="Proteomes" id="UP000064137">
    <property type="component" value="Chromosome"/>
</dbReference>
<dbReference type="GO" id="GO:0042773">
    <property type="term" value="P:ATP synthesis coupled electron transport"/>
    <property type="evidence" value="ECO:0007669"/>
    <property type="project" value="TreeGrafter"/>
</dbReference>
<keyword evidence="4" id="KW-1003">Cell membrane</keyword>
<evidence type="ECO:0000256" key="3">
    <source>
        <dbReference type="ARBA" id="ARBA00022448"/>
    </source>
</evidence>
<dbReference type="Gene3D" id="2.60.40.420">
    <property type="entry name" value="Cupredoxins - blue copper proteins"/>
    <property type="match status" value="1"/>
</dbReference>
<feature type="domain" description="Cytochrome oxidase subunit II transmembrane region profile" evidence="14">
    <location>
        <begin position="38"/>
        <end position="135"/>
    </location>
</feature>
<dbReference type="GO" id="GO:0016491">
    <property type="term" value="F:oxidoreductase activity"/>
    <property type="evidence" value="ECO:0007669"/>
    <property type="project" value="UniProtKB-KW"/>
</dbReference>
<feature type="transmembrane region" description="Helical" evidence="12">
    <location>
        <begin position="103"/>
        <end position="125"/>
    </location>
</feature>
<dbReference type="InterPro" id="IPR008972">
    <property type="entry name" value="Cupredoxin"/>
</dbReference>
<keyword evidence="7" id="KW-0732">Signal</keyword>
<keyword evidence="5" id="KW-0679">Respiratory chain</keyword>
<evidence type="ECO:0000256" key="9">
    <source>
        <dbReference type="ARBA" id="ARBA00022989"/>
    </source>
</evidence>
<keyword evidence="10" id="KW-0560">Oxidoreductase</keyword>
<accession>A0A0U4HGH8</accession>
<evidence type="ECO:0000256" key="4">
    <source>
        <dbReference type="ARBA" id="ARBA00022475"/>
    </source>
</evidence>
<evidence type="ECO:0000259" key="13">
    <source>
        <dbReference type="PROSITE" id="PS50857"/>
    </source>
</evidence>
<keyword evidence="8" id="KW-0249">Electron transport</keyword>